<dbReference type="GO" id="GO:0010114">
    <property type="term" value="P:response to red light"/>
    <property type="evidence" value="ECO:0007669"/>
    <property type="project" value="TreeGrafter"/>
</dbReference>
<organism evidence="4 5">
    <name type="scientific">Ceratopteris richardii</name>
    <name type="common">Triangle waterfern</name>
    <dbReference type="NCBI Taxonomy" id="49495"/>
    <lineage>
        <taxon>Eukaryota</taxon>
        <taxon>Viridiplantae</taxon>
        <taxon>Streptophyta</taxon>
        <taxon>Embryophyta</taxon>
        <taxon>Tracheophyta</taxon>
        <taxon>Polypodiopsida</taxon>
        <taxon>Polypodiidae</taxon>
        <taxon>Polypodiales</taxon>
        <taxon>Pteridineae</taxon>
        <taxon>Pteridaceae</taxon>
        <taxon>Parkerioideae</taxon>
        <taxon>Ceratopteris</taxon>
    </lineage>
</organism>
<proteinExistence type="predicted"/>
<evidence type="ECO:0000259" key="3">
    <source>
        <dbReference type="PROSITE" id="PS50097"/>
    </source>
</evidence>
<reference evidence="4" key="1">
    <citation type="submission" date="2021-08" db="EMBL/GenBank/DDBJ databases">
        <title>WGS assembly of Ceratopteris richardii.</title>
        <authorList>
            <person name="Marchant D.B."/>
            <person name="Chen G."/>
            <person name="Jenkins J."/>
            <person name="Shu S."/>
            <person name="Leebens-Mack J."/>
            <person name="Grimwood J."/>
            <person name="Schmutz J."/>
            <person name="Soltis P."/>
            <person name="Soltis D."/>
            <person name="Chen Z.-H."/>
        </authorList>
    </citation>
    <scope>NUCLEOTIDE SEQUENCE</scope>
    <source>
        <strain evidence="4">Whitten #5841</strain>
        <tissue evidence="4">Leaf</tissue>
    </source>
</reference>
<dbReference type="Pfam" id="PF00651">
    <property type="entry name" value="BTB"/>
    <property type="match status" value="1"/>
</dbReference>
<name>A0A8T2TU67_CERRI</name>
<evidence type="ECO:0000313" key="5">
    <source>
        <dbReference type="Proteomes" id="UP000825935"/>
    </source>
</evidence>
<dbReference type="Gene3D" id="1.25.40.420">
    <property type="match status" value="1"/>
</dbReference>
<comment type="caution">
    <text evidence="4">The sequence shown here is derived from an EMBL/GenBank/DDBJ whole genome shotgun (WGS) entry which is preliminary data.</text>
</comment>
<sequence length="487" mass="55653">MPDFSFAFNNAEFSDRILKFHVLPSSLDDQLVSLSSLSWMVRAVGNKDDVKDTELRVNSVILAAHSEYFKTLFSNGMIESKSEVAVVHVTEEEKEGLLNLIEYMYTGKLQTPSNAEGVVMLLCLADRFAICSCMGPLVERFMQFPSSLHACLLVLGLPEALKSNKTVQPVVDHCRGYLSQQFLDIGAHKSDFLSLSLEGVKVILDSELLNVQYEEEIFQYLLDWIEANCHSVESWTHSAEQLSEVVRFPWMTGDFIEDVVANNPLMQSAPCQALIMEAVKFKSYTHARQQQIMWKKTLHNRFRPRNPLILENFWGNIKTYVLQQTDMRCQVYFEFPLELVICMGETFQSRRFILGSLLNKYTFYIDAKPGLVKASYNSQLTCCINIMVLPANKTSEEVPMWLEYSIALKRDSCQNYDTKATGECIVKGSESSCAEFSDFFPGWFIERGFSFPRWNLTINGPVFFKFDLYLKPTAGSERAHVEQYTAL</sequence>
<dbReference type="Gene3D" id="3.30.710.10">
    <property type="entry name" value="Potassium Channel Kv1.1, Chain A"/>
    <property type="match status" value="1"/>
</dbReference>
<evidence type="ECO:0000256" key="1">
    <source>
        <dbReference type="ARBA" id="ARBA00002668"/>
    </source>
</evidence>
<dbReference type="InterPro" id="IPR000210">
    <property type="entry name" value="BTB/POZ_dom"/>
</dbReference>
<accession>A0A8T2TU67</accession>
<dbReference type="InterPro" id="IPR045890">
    <property type="entry name" value="POB1-like"/>
</dbReference>
<dbReference type="Proteomes" id="UP000825935">
    <property type="component" value="Chromosome 10"/>
</dbReference>
<evidence type="ECO:0000256" key="2">
    <source>
        <dbReference type="ARBA" id="ARBA00004906"/>
    </source>
</evidence>
<dbReference type="AlphaFoldDB" id="A0A8T2TU67"/>
<comment type="function">
    <text evidence="1">May act as a substrate-specific adapter of an E3 ubiquitin-protein ligase complex (CUL3-RBX1-BTB) which mediates the ubiquitination and subsequent proteasomal degradation of target proteins.</text>
</comment>
<dbReference type="CDD" id="cd18186">
    <property type="entry name" value="BTB_POZ_ZBTB_KLHL-like"/>
    <property type="match status" value="1"/>
</dbReference>
<gene>
    <name evidence="4" type="ORF">KP509_10G033700</name>
</gene>
<dbReference type="InterPro" id="IPR011705">
    <property type="entry name" value="BACK"/>
</dbReference>
<comment type="pathway">
    <text evidence="2">Protein modification; protein ubiquitination.</text>
</comment>
<dbReference type="Pfam" id="PF07707">
    <property type="entry name" value="BACK"/>
    <property type="match status" value="1"/>
</dbReference>
<dbReference type="SUPFAM" id="SSF54695">
    <property type="entry name" value="POZ domain"/>
    <property type="match status" value="1"/>
</dbReference>
<evidence type="ECO:0000313" key="4">
    <source>
        <dbReference type="EMBL" id="KAH7427191.1"/>
    </source>
</evidence>
<dbReference type="PANTHER" id="PTHR46336">
    <property type="entry name" value="OS02G0260700 PROTEIN"/>
    <property type="match status" value="1"/>
</dbReference>
<protein>
    <recommendedName>
        <fullName evidence="3">BTB domain-containing protein</fullName>
    </recommendedName>
</protein>
<dbReference type="EMBL" id="CM035415">
    <property type="protein sequence ID" value="KAH7427191.1"/>
    <property type="molecule type" value="Genomic_DNA"/>
</dbReference>
<dbReference type="PANTHER" id="PTHR46336:SF3">
    <property type="entry name" value="BTB_POZ DOMAIN-CONTAINING PROTEIN POB1"/>
    <property type="match status" value="1"/>
</dbReference>
<feature type="domain" description="BTB" evidence="3">
    <location>
        <begin position="50"/>
        <end position="113"/>
    </location>
</feature>
<dbReference type="OMA" id="AHSDYFM"/>
<dbReference type="SMART" id="SM00225">
    <property type="entry name" value="BTB"/>
    <property type="match status" value="1"/>
</dbReference>
<dbReference type="GO" id="GO:0005634">
    <property type="term" value="C:nucleus"/>
    <property type="evidence" value="ECO:0007669"/>
    <property type="project" value="TreeGrafter"/>
</dbReference>
<keyword evidence="5" id="KW-1185">Reference proteome</keyword>
<dbReference type="SMART" id="SM00875">
    <property type="entry name" value="BACK"/>
    <property type="match status" value="1"/>
</dbReference>
<dbReference type="InterPro" id="IPR011333">
    <property type="entry name" value="SKP1/BTB/POZ_sf"/>
</dbReference>
<dbReference type="PROSITE" id="PS50097">
    <property type="entry name" value="BTB"/>
    <property type="match status" value="1"/>
</dbReference>
<dbReference type="OrthoDB" id="1894668at2759"/>